<dbReference type="Proteomes" id="UP000315956">
    <property type="component" value="Segment"/>
</dbReference>
<protein>
    <submittedName>
        <fullName evidence="1">Uncharacterized protein</fullName>
    </submittedName>
</protein>
<proteinExistence type="predicted"/>
<organism evidence="1 2">
    <name type="scientific">Microbacterium phage Margaery</name>
    <dbReference type="NCBI Taxonomy" id="2591217"/>
    <lineage>
        <taxon>Viruses</taxon>
        <taxon>Duplodnaviria</taxon>
        <taxon>Heunggongvirae</taxon>
        <taxon>Uroviricota</taxon>
        <taxon>Caudoviricetes</taxon>
        <taxon>Hodgkinviridae</taxon>
        <taxon>Margaeryvirus</taxon>
        <taxon>Margaeryvirus margaery</taxon>
    </lineage>
</organism>
<evidence type="ECO:0000313" key="1">
    <source>
        <dbReference type="EMBL" id="QDH93129.1"/>
    </source>
</evidence>
<name>A0A514DHP1_9CAUD</name>
<dbReference type="RefSeq" id="YP_010751172.1">
    <property type="nucleotide sequence ID" value="NC_073366.1"/>
</dbReference>
<keyword evidence="2" id="KW-1185">Reference proteome</keyword>
<evidence type="ECO:0000313" key="2">
    <source>
        <dbReference type="Proteomes" id="UP000315956"/>
    </source>
</evidence>
<accession>A0A514DHP1</accession>
<dbReference type="KEGG" id="vg:80004835"/>
<sequence>MTRLNEIIQHALENPPPPTTQRIAPAKHLADAVEAALVKASGDRGDGEHVVRVKGSQWTLQHPFAERFEEHGNGTSLMDCRFGPLVTTAMEQGAMFDGEHRVWIDRGVLQWEEIE</sequence>
<reference evidence="1 2" key="1">
    <citation type="submission" date="2019-05" db="EMBL/GenBank/DDBJ databases">
        <authorList>
            <person name="Stoner T.H."/>
            <person name="Aull H.G."/>
            <person name="Divens A.M."/>
            <person name="Zack K."/>
            <person name="Garlena R.A."/>
            <person name="Russell D.A."/>
            <person name="Pope W.H."/>
            <person name="Jacobs-Sera D."/>
            <person name="Hatfull G.F."/>
        </authorList>
    </citation>
    <scope>NUCLEOTIDE SEQUENCE [LARGE SCALE GENOMIC DNA]</scope>
</reference>
<dbReference type="EMBL" id="MK937606">
    <property type="protein sequence ID" value="QDH93129.1"/>
    <property type="molecule type" value="Genomic_DNA"/>
</dbReference>
<dbReference type="InterPro" id="IPR045731">
    <property type="entry name" value="DUF6085"/>
</dbReference>
<dbReference type="GeneID" id="80004835"/>
<gene>
    <name evidence="1" type="primary">71</name>
    <name evidence="1" type="ORF">PBI_MARGAERY_72</name>
</gene>
<dbReference type="Pfam" id="PF19563">
    <property type="entry name" value="DUF6085"/>
    <property type="match status" value="1"/>
</dbReference>